<organism evidence="1 2">
    <name type="scientific">Sphaerisporangium rhizosphaerae</name>
    <dbReference type="NCBI Taxonomy" id="2269375"/>
    <lineage>
        <taxon>Bacteria</taxon>
        <taxon>Bacillati</taxon>
        <taxon>Actinomycetota</taxon>
        <taxon>Actinomycetes</taxon>
        <taxon>Streptosporangiales</taxon>
        <taxon>Streptosporangiaceae</taxon>
        <taxon>Sphaerisporangium</taxon>
    </lineage>
</organism>
<dbReference type="EMBL" id="JBHTCG010000046">
    <property type="protein sequence ID" value="MFC7387899.1"/>
    <property type="molecule type" value="Genomic_DNA"/>
</dbReference>
<sequence>MDMPPFHRRILDAALQVCDAHGLVLAGGYAMRAHGLVERPSQDLDFATVAFTPLEEITGDLAQALERDGLEVRHQRDSARLARLTVSDPVTAQSAAVDLMKEPLQRPAVDMEICPVASMDDVVGMKVGALCGRALPRDFIDVLSVADRYADRYGLPDLERLGALFEDGFSLENLAFKLESGLTLDDALFAQYGLDEREIARVKAFILSWYEDLSLRIAEETELDPDQ</sequence>
<reference evidence="2" key="1">
    <citation type="journal article" date="2019" name="Int. J. Syst. Evol. Microbiol.">
        <title>The Global Catalogue of Microorganisms (GCM) 10K type strain sequencing project: providing services to taxonomists for standard genome sequencing and annotation.</title>
        <authorList>
            <consortium name="The Broad Institute Genomics Platform"/>
            <consortium name="The Broad Institute Genome Sequencing Center for Infectious Disease"/>
            <person name="Wu L."/>
            <person name="Ma J."/>
        </authorList>
    </citation>
    <scope>NUCLEOTIDE SEQUENCE [LARGE SCALE GENOMIC DNA]</scope>
    <source>
        <strain evidence="2">CECT 7649</strain>
    </source>
</reference>
<evidence type="ECO:0000313" key="1">
    <source>
        <dbReference type="EMBL" id="MFC7387899.1"/>
    </source>
</evidence>
<dbReference type="Proteomes" id="UP001596496">
    <property type="component" value="Unassembled WGS sequence"/>
</dbReference>
<dbReference type="Pfam" id="PF08843">
    <property type="entry name" value="AbiEii"/>
    <property type="match status" value="1"/>
</dbReference>
<evidence type="ECO:0000313" key="2">
    <source>
        <dbReference type="Proteomes" id="UP001596496"/>
    </source>
</evidence>
<protein>
    <submittedName>
        <fullName evidence="1">Nucleotidyl transferase AbiEii/AbiGii toxin family protein</fullName>
    </submittedName>
</protein>
<keyword evidence="1" id="KW-0808">Transferase</keyword>
<proteinExistence type="predicted"/>
<accession>A0ABW2PFV6</accession>
<dbReference type="RefSeq" id="WP_380831819.1">
    <property type="nucleotide sequence ID" value="NZ_JBHTCG010000046.1"/>
</dbReference>
<comment type="caution">
    <text evidence="1">The sequence shown here is derived from an EMBL/GenBank/DDBJ whole genome shotgun (WGS) entry which is preliminary data.</text>
</comment>
<keyword evidence="2" id="KW-1185">Reference proteome</keyword>
<dbReference type="GO" id="GO:0016740">
    <property type="term" value="F:transferase activity"/>
    <property type="evidence" value="ECO:0007669"/>
    <property type="project" value="UniProtKB-KW"/>
</dbReference>
<gene>
    <name evidence="1" type="ORF">ACFQSB_37215</name>
</gene>
<name>A0ABW2PFV6_9ACTN</name>
<dbReference type="InterPro" id="IPR014942">
    <property type="entry name" value="AbiEii"/>
</dbReference>